<accession>A0A1I4B6G6</accession>
<feature type="compositionally biased region" description="Acidic residues" evidence="1">
    <location>
        <begin position="115"/>
        <end position="126"/>
    </location>
</feature>
<dbReference type="AlphaFoldDB" id="A0A1I4B6G6"/>
<dbReference type="Proteomes" id="UP000199607">
    <property type="component" value="Unassembled WGS sequence"/>
</dbReference>
<keyword evidence="2" id="KW-1133">Transmembrane helix</keyword>
<dbReference type="RefSeq" id="WP_089864777.1">
    <property type="nucleotide sequence ID" value="NZ_FOTC01000001.1"/>
</dbReference>
<evidence type="ECO:0000256" key="1">
    <source>
        <dbReference type="SAM" id="MobiDB-lite"/>
    </source>
</evidence>
<evidence type="ECO:0000313" key="4">
    <source>
        <dbReference type="Proteomes" id="UP000199607"/>
    </source>
</evidence>
<keyword evidence="2" id="KW-0472">Membrane</keyword>
<keyword evidence="2" id="KW-0812">Transmembrane</keyword>
<dbReference type="EMBL" id="FOTC01000001">
    <property type="protein sequence ID" value="SFK63466.1"/>
    <property type="molecule type" value="Genomic_DNA"/>
</dbReference>
<reference evidence="4" key="1">
    <citation type="submission" date="2016-10" db="EMBL/GenBank/DDBJ databases">
        <authorList>
            <person name="Varghese N."/>
            <person name="Submissions S."/>
        </authorList>
    </citation>
    <scope>NUCLEOTIDE SEQUENCE [LARGE SCALE GENOMIC DNA]</scope>
    <source>
        <strain evidence="4">CGMCC 1.7738</strain>
    </source>
</reference>
<organism evidence="3 4">
    <name type="scientific">Halogranum rubrum</name>
    <dbReference type="NCBI Taxonomy" id="553466"/>
    <lineage>
        <taxon>Archaea</taxon>
        <taxon>Methanobacteriati</taxon>
        <taxon>Methanobacteriota</taxon>
        <taxon>Stenosarchaea group</taxon>
        <taxon>Halobacteria</taxon>
        <taxon>Halobacteriales</taxon>
        <taxon>Haloferacaceae</taxon>
    </lineage>
</organism>
<sequence length="126" mass="13299">MFEDTNDWRSVVTEAQALNRRRLKYVGIATYFGVYALIALGLRRSLNTLLQSLPPAIRPGPLVPLDALLGLPTSVAWGLTSLCAAILAVGTVAGYSVAQSLSTPDEGSTTTDAGTEVDADTDTETD</sequence>
<feature type="transmembrane region" description="Helical" evidence="2">
    <location>
        <begin position="75"/>
        <end position="98"/>
    </location>
</feature>
<gene>
    <name evidence="3" type="ORF">SAMN04487950_0292</name>
</gene>
<feature type="transmembrane region" description="Helical" evidence="2">
    <location>
        <begin position="25"/>
        <end position="42"/>
    </location>
</feature>
<feature type="region of interest" description="Disordered" evidence="1">
    <location>
        <begin position="100"/>
        <end position="126"/>
    </location>
</feature>
<protein>
    <submittedName>
        <fullName evidence="3">Uncharacterized protein</fullName>
    </submittedName>
</protein>
<evidence type="ECO:0000313" key="3">
    <source>
        <dbReference type="EMBL" id="SFK63466.1"/>
    </source>
</evidence>
<name>A0A1I4B6G6_9EURY</name>
<evidence type="ECO:0000256" key="2">
    <source>
        <dbReference type="SAM" id="Phobius"/>
    </source>
</evidence>
<keyword evidence="4" id="KW-1185">Reference proteome</keyword>
<proteinExistence type="predicted"/>